<feature type="non-terminal residue" evidence="2">
    <location>
        <position position="1"/>
    </location>
</feature>
<feature type="compositionally biased region" description="Polar residues" evidence="1">
    <location>
        <begin position="88"/>
        <end position="99"/>
    </location>
</feature>
<dbReference type="Proteomes" id="UP000762676">
    <property type="component" value="Unassembled WGS sequence"/>
</dbReference>
<comment type="caution">
    <text evidence="2">The sequence shown here is derived from an EMBL/GenBank/DDBJ whole genome shotgun (WGS) entry which is preliminary data.</text>
</comment>
<proteinExistence type="predicted"/>
<reference evidence="2 3" key="1">
    <citation type="journal article" date="2021" name="Elife">
        <title>Chloroplast acquisition without the gene transfer in kleptoplastic sea slugs, Plakobranchus ocellatus.</title>
        <authorList>
            <person name="Maeda T."/>
            <person name="Takahashi S."/>
            <person name="Yoshida T."/>
            <person name="Shimamura S."/>
            <person name="Takaki Y."/>
            <person name="Nagai Y."/>
            <person name="Toyoda A."/>
            <person name="Suzuki Y."/>
            <person name="Arimoto A."/>
            <person name="Ishii H."/>
            <person name="Satoh N."/>
            <person name="Nishiyama T."/>
            <person name="Hasebe M."/>
            <person name="Maruyama T."/>
            <person name="Minagawa J."/>
            <person name="Obokata J."/>
            <person name="Shigenobu S."/>
        </authorList>
    </citation>
    <scope>NUCLEOTIDE SEQUENCE [LARGE SCALE GENOMIC DNA]</scope>
</reference>
<dbReference type="AlphaFoldDB" id="A0AAV4I833"/>
<name>A0AAV4I833_9GAST</name>
<feature type="region of interest" description="Disordered" evidence="1">
    <location>
        <begin position="1"/>
        <end position="63"/>
    </location>
</feature>
<keyword evidence="3" id="KW-1185">Reference proteome</keyword>
<evidence type="ECO:0000313" key="3">
    <source>
        <dbReference type="Proteomes" id="UP000762676"/>
    </source>
</evidence>
<organism evidence="2 3">
    <name type="scientific">Elysia marginata</name>
    <dbReference type="NCBI Taxonomy" id="1093978"/>
    <lineage>
        <taxon>Eukaryota</taxon>
        <taxon>Metazoa</taxon>
        <taxon>Spiralia</taxon>
        <taxon>Lophotrochozoa</taxon>
        <taxon>Mollusca</taxon>
        <taxon>Gastropoda</taxon>
        <taxon>Heterobranchia</taxon>
        <taxon>Euthyneura</taxon>
        <taxon>Panpulmonata</taxon>
        <taxon>Sacoglossa</taxon>
        <taxon>Placobranchoidea</taxon>
        <taxon>Plakobranchidae</taxon>
        <taxon>Elysia</taxon>
    </lineage>
</organism>
<evidence type="ECO:0000313" key="2">
    <source>
        <dbReference type="EMBL" id="GFS06240.1"/>
    </source>
</evidence>
<dbReference type="EMBL" id="BMAT01006098">
    <property type="protein sequence ID" value="GFS06240.1"/>
    <property type="molecule type" value="Genomic_DNA"/>
</dbReference>
<feature type="compositionally biased region" description="Basic and acidic residues" evidence="1">
    <location>
        <begin position="42"/>
        <end position="61"/>
    </location>
</feature>
<evidence type="ECO:0000256" key="1">
    <source>
        <dbReference type="SAM" id="MobiDB-lite"/>
    </source>
</evidence>
<protein>
    <submittedName>
        <fullName evidence="2">Uncharacterized protein</fullName>
    </submittedName>
</protein>
<feature type="region of interest" description="Disordered" evidence="1">
    <location>
        <begin position="79"/>
        <end position="129"/>
    </location>
</feature>
<sequence>GKGGRFGCIKTGGDNRHPQESVGIPSQVSTTARDGPGKKNVRMAESESSKRVRREKDRYGAETDVDINSIDSIWSIPEDLCSAGRGTGETSATRPTPSWRSCPSQPPPRAPAPEDSGSEDMDTDLGSALSADQKIGTSYCVWHMETSYTTWFGH</sequence>
<accession>A0AAV4I833</accession>
<gene>
    <name evidence="2" type="ORF">ElyMa_002960500</name>
</gene>